<evidence type="ECO:0000313" key="1">
    <source>
        <dbReference type="EMBL" id="KAB1085056.1"/>
    </source>
</evidence>
<name>A0A6A1TLJ2_NEOGA</name>
<protein>
    <submittedName>
        <fullName evidence="1">Uncharacterized protein</fullName>
    </submittedName>
</protein>
<dbReference type="AlphaFoldDB" id="A0A6A1TLJ2"/>
<sequence length="116" mass="13241">MFEESCCKGGWVECIGQRGHNAGIEQSKEAQMRYEKWKRLPARQKAVWPAHDKGYLDPQHKVSISLDADLAQWLVENVVGGGSYYSDLEETIITTLRVLRRDVTQRRSQQPGKSAH</sequence>
<dbReference type="EMBL" id="VZUL01000002">
    <property type="protein sequence ID" value="KAB1085056.1"/>
    <property type="molecule type" value="Genomic_DNA"/>
</dbReference>
<proteinExistence type="predicted"/>
<comment type="caution">
    <text evidence="1">The sequence shown here is derived from an EMBL/GenBank/DDBJ whole genome shotgun (WGS) entry which is preliminary data.</text>
</comment>
<evidence type="ECO:0000313" key="2">
    <source>
        <dbReference type="Proteomes" id="UP000386575"/>
    </source>
</evidence>
<reference evidence="1 2" key="1">
    <citation type="submission" date="2019-09" db="EMBL/GenBank/DDBJ databases">
        <title>Genome sequencing of Ng87 strain.</title>
        <authorList>
            <person name="Karasev E.S."/>
            <person name="Andronov E."/>
        </authorList>
    </citation>
    <scope>NUCLEOTIDE SEQUENCE [LARGE SCALE GENOMIC DNA]</scope>
    <source>
        <strain evidence="1 2">Ng87</strain>
    </source>
</reference>
<accession>A0A6A1TLJ2</accession>
<organism evidence="1 2">
    <name type="scientific">Neorhizobium galegae</name>
    <name type="common">Rhizobium galegae</name>
    <dbReference type="NCBI Taxonomy" id="399"/>
    <lineage>
        <taxon>Bacteria</taxon>
        <taxon>Pseudomonadati</taxon>
        <taxon>Pseudomonadota</taxon>
        <taxon>Alphaproteobacteria</taxon>
        <taxon>Hyphomicrobiales</taxon>
        <taxon>Rhizobiaceae</taxon>
        <taxon>Rhizobium/Agrobacterium group</taxon>
        <taxon>Neorhizobium</taxon>
    </lineage>
</organism>
<gene>
    <name evidence="1" type="ORF">F4V91_00555</name>
</gene>
<dbReference type="Proteomes" id="UP000386575">
    <property type="component" value="Unassembled WGS sequence"/>
</dbReference>